<gene>
    <name evidence="4" type="ORF">HGA03_11895</name>
</gene>
<accession>A0A7X6QZP7</accession>
<dbReference type="EMBL" id="JAAXOX010000005">
    <property type="protein sequence ID" value="NKY23365.1"/>
    <property type="molecule type" value="Genomic_DNA"/>
</dbReference>
<dbReference type="GO" id="GO:0005524">
    <property type="term" value="F:ATP binding"/>
    <property type="evidence" value="ECO:0007669"/>
    <property type="project" value="UniProtKB-KW"/>
</dbReference>
<feature type="region of interest" description="Disordered" evidence="3">
    <location>
        <begin position="1"/>
        <end position="67"/>
    </location>
</feature>
<sequence>MGRGYGGSQEVRRPGRRPGSGGRPCCRPQGRRRLGCPPVTSRTSPTTASLTDRSPQVAPERLLAERVPPPHFAAESFDSYRPDPAHPSQSAALARLREVAATLTARRSGGGLFRRKPGPVPAVYLDGGFGVGKTHLLTSLASAVGEGAAYGTFVEWTNLVGALGFRPTVDALAGRRLVCIDEFELDDPGDTVLMSRLLRELTDRGVALAATSNTLPESLGEGRFAADDFLREIQDLSGRFEVLRIDGPDYRQRAVVTDTIPLTDDQVIAATGAVPGATCDDWTTLLAHLSRVHPSRYGALVEGTSLVGLTAAGPVPDQDVALRLVVLVDRLYDRDVPVLLGSAGAGSLFSPEMLAGGYRKKYYRALSRLGALVDRGRAEFLA</sequence>
<dbReference type="GO" id="GO:0005737">
    <property type="term" value="C:cytoplasm"/>
    <property type="evidence" value="ECO:0007669"/>
    <property type="project" value="TreeGrafter"/>
</dbReference>
<dbReference type="Proteomes" id="UP000581206">
    <property type="component" value="Unassembled WGS sequence"/>
</dbReference>
<dbReference type="InterPro" id="IPR005654">
    <property type="entry name" value="ATPase_AFG1-like"/>
</dbReference>
<proteinExistence type="predicted"/>
<dbReference type="InterPro" id="IPR027417">
    <property type="entry name" value="P-loop_NTPase"/>
</dbReference>
<reference evidence="4 5" key="1">
    <citation type="submission" date="2020-04" db="EMBL/GenBank/DDBJ databases">
        <title>MicrobeNet Type strains.</title>
        <authorList>
            <person name="Nicholson A.C."/>
        </authorList>
    </citation>
    <scope>NUCLEOTIDE SEQUENCE [LARGE SCALE GENOMIC DNA]</scope>
    <source>
        <strain evidence="4 5">ATCC BAA-788</strain>
    </source>
</reference>
<evidence type="ECO:0000256" key="1">
    <source>
        <dbReference type="ARBA" id="ARBA00022741"/>
    </source>
</evidence>
<organism evidence="4 5">
    <name type="scientific">Cellulomonas denverensis</name>
    <dbReference type="NCBI Taxonomy" id="264297"/>
    <lineage>
        <taxon>Bacteria</taxon>
        <taxon>Bacillati</taxon>
        <taxon>Actinomycetota</taxon>
        <taxon>Actinomycetes</taxon>
        <taxon>Micrococcales</taxon>
        <taxon>Cellulomonadaceae</taxon>
        <taxon>Cellulomonas</taxon>
    </lineage>
</organism>
<dbReference type="GO" id="GO:0051301">
    <property type="term" value="P:cell division"/>
    <property type="evidence" value="ECO:0007669"/>
    <property type="project" value="UniProtKB-KW"/>
</dbReference>
<comment type="caution">
    <text evidence="4">The sequence shown here is derived from an EMBL/GenBank/DDBJ whole genome shotgun (WGS) entry which is preliminary data.</text>
</comment>
<keyword evidence="1" id="KW-0547">Nucleotide-binding</keyword>
<dbReference type="PANTHER" id="PTHR12169">
    <property type="entry name" value="ATPASE N2B"/>
    <property type="match status" value="1"/>
</dbReference>
<evidence type="ECO:0000313" key="4">
    <source>
        <dbReference type="EMBL" id="NKY23365.1"/>
    </source>
</evidence>
<name>A0A7X6QZP7_9CELL</name>
<dbReference type="PANTHER" id="PTHR12169:SF6">
    <property type="entry name" value="AFG1-LIKE ATPASE"/>
    <property type="match status" value="1"/>
</dbReference>
<dbReference type="Gene3D" id="3.40.50.300">
    <property type="entry name" value="P-loop containing nucleotide triphosphate hydrolases"/>
    <property type="match status" value="1"/>
</dbReference>
<dbReference type="SUPFAM" id="SSF52540">
    <property type="entry name" value="P-loop containing nucleoside triphosphate hydrolases"/>
    <property type="match status" value="1"/>
</dbReference>
<feature type="compositionally biased region" description="Polar residues" evidence="3">
    <location>
        <begin position="40"/>
        <end position="54"/>
    </location>
</feature>
<keyword evidence="4" id="KW-0132">Cell division</keyword>
<evidence type="ECO:0000256" key="3">
    <source>
        <dbReference type="SAM" id="MobiDB-lite"/>
    </source>
</evidence>
<dbReference type="NCBIfam" id="NF040713">
    <property type="entry name" value="ZapE"/>
    <property type="match status" value="1"/>
</dbReference>
<keyword evidence="5" id="KW-1185">Reference proteome</keyword>
<evidence type="ECO:0000313" key="5">
    <source>
        <dbReference type="Proteomes" id="UP000581206"/>
    </source>
</evidence>
<keyword evidence="2" id="KW-0067">ATP-binding</keyword>
<dbReference type="Pfam" id="PF03969">
    <property type="entry name" value="AFG1_ATPase"/>
    <property type="match status" value="2"/>
</dbReference>
<evidence type="ECO:0000256" key="2">
    <source>
        <dbReference type="ARBA" id="ARBA00022840"/>
    </source>
</evidence>
<dbReference type="AlphaFoldDB" id="A0A7X6QZP7"/>
<protein>
    <submittedName>
        <fullName evidence="4">Cell division protein ZapE</fullName>
    </submittedName>
</protein>
<keyword evidence="4" id="KW-0131">Cell cycle</keyword>
<dbReference type="GO" id="GO:0016887">
    <property type="term" value="F:ATP hydrolysis activity"/>
    <property type="evidence" value="ECO:0007669"/>
    <property type="project" value="InterPro"/>
</dbReference>